<keyword evidence="3" id="KW-1185">Reference proteome</keyword>
<dbReference type="PANTHER" id="PTHR35528:SF3">
    <property type="entry name" value="BLL1675 PROTEIN"/>
    <property type="match status" value="1"/>
</dbReference>
<sequence>MPSHIRRRMDETYVKVSGDWKYLYRAVDKAGQPVDFLLRAHRHKAAARRYFEKAIDQDGAGDGHHG</sequence>
<feature type="domain" description="DDE" evidence="1">
    <location>
        <begin position="8"/>
        <end position="58"/>
    </location>
</feature>
<organism evidence="2 3">
    <name type="scientific">Paraburkholderia terricola</name>
    <dbReference type="NCBI Taxonomy" id="169427"/>
    <lineage>
        <taxon>Bacteria</taxon>
        <taxon>Pseudomonadati</taxon>
        <taxon>Pseudomonadota</taxon>
        <taxon>Betaproteobacteria</taxon>
        <taxon>Burkholderiales</taxon>
        <taxon>Burkholderiaceae</taxon>
        <taxon>Paraburkholderia</taxon>
    </lineage>
</organism>
<protein>
    <submittedName>
        <fullName evidence="2">Transposase-like protein</fullName>
    </submittedName>
</protein>
<dbReference type="PANTHER" id="PTHR35528">
    <property type="entry name" value="BLL1675 PROTEIN"/>
    <property type="match status" value="1"/>
</dbReference>
<evidence type="ECO:0000259" key="1">
    <source>
        <dbReference type="Pfam" id="PF13610"/>
    </source>
</evidence>
<comment type="caution">
    <text evidence="2">The sequence shown here is derived from an EMBL/GenBank/DDBJ whole genome shotgun (WGS) entry which is preliminary data.</text>
</comment>
<reference evidence="2 3" key="1">
    <citation type="submission" date="2023-07" db="EMBL/GenBank/DDBJ databases">
        <title>Sorghum-associated microbial communities from plants grown in Nebraska, USA.</title>
        <authorList>
            <person name="Schachtman D."/>
        </authorList>
    </citation>
    <scope>NUCLEOTIDE SEQUENCE [LARGE SCALE GENOMIC DNA]</scope>
    <source>
        <strain evidence="2 3">DS1316</strain>
    </source>
</reference>
<dbReference type="Proteomes" id="UP001264340">
    <property type="component" value="Unassembled WGS sequence"/>
</dbReference>
<accession>A0ABU1M011</accession>
<proteinExistence type="predicted"/>
<evidence type="ECO:0000313" key="3">
    <source>
        <dbReference type="Proteomes" id="UP001264340"/>
    </source>
</evidence>
<dbReference type="Pfam" id="PF13610">
    <property type="entry name" value="DDE_Tnp_IS240"/>
    <property type="match status" value="1"/>
</dbReference>
<dbReference type="InterPro" id="IPR052183">
    <property type="entry name" value="IS_Transposase"/>
</dbReference>
<dbReference type="EMBL" id="JAVDRP010000017">
    <property type="protein sequence ID" value="MDR6412342.1"/>
    <property type="molecule type" value="Genomic_DNA"/>
</dbReference>
<name>A0ABU1M011_9BURK</name>
<evidence type="ECO:0000313" key="2">
    <source>
        <dbReference type="EMBL" id="MDR6412342.1"/>
    </source>
</evidence>
<dbReference type="InterPro" id="IPR032874">
    <property type="entry name" value="DDE_dom"/>
</dbReference>
<gene>
    <name evidence="2" type="ORF">J2804_005777</name>
</gene>